<feature type="compositionally biased region" description="Basic and acidic residues" evidence="1">
    <location>
        <begin position="337"/>
        <end position="359"/>
    </location>
</feature>
<protein>
    <submittedName>
        <fullName evidence="2">Uncharacterized protein</fullName>
    </submittedName>
</protein>
<feature type="region of interest" description="Disordered" evidence="1">
    <location>
        <begin position="241"/>
        <end position="275"/>
    </location>
</feature>
<sequence>MIIPFWRNIRREENLPRNVEERIERWNSNTYLTGSSEMVQSSIPDKETQYSMEKDSGYEQVEQGNREITLKDAWTRGSTIPSKLNGLRNISRPQISISTYYRISKLNTMPNIQFQQQQLRIQSNAIWDQTQPNLLRGSNRINPQTIKNTFRNQNSELLRKHSSNSLRQIYTQNINNGNNEDIGIVQMDNFNRLMLNRAEIDSNIFGIDIEFERNEYKNVGREKVKDDISIKGLVQCTIQEQKREYKKTSRTNRQAELPQSPDKRSVSVSNGIRQSEDISVEDRVMGCDNDNKQSSNQGIEMVDKENMGQPTRVIDQQNNNMHANNRRITIGLVSNTNKREPDRTDTTRLLEQEGSRNDKQCQGNKSYLLRVTPFRASLQEDARSDSLDTFRQHNSSLRYWEMESEGIPDRKNKTSILSGKETQTTDHNNPHPRKIELNDTFALETMQIRRLLTEGRNDLNDLQDMELYAGDRHICDTIQQTNQQLCNSGFQRPGDTLPLRVQLQMEQSQIIYPSTNTSIKQSTIENEVGQSAGNNNSTDLAGTIVVHQTKEFIHQIPFLWISKQDPGDGTENERQGSKTSTRQCGRLPSGPVADVGRDLLMRCMKMRGFSEDGVNLLFKRQ</sequence>
<comment type="caution">
    <text evidence="2">The sequence shown here is derived from an EMBL/GenBank/DDBJ whole genome shotgun (WGS) entry which is preliminary data.</text>
</comment>
<name>A0A5J4X0L0_9EUKA</name>
<evidence type="ECO:0000313" key="2">
    <source>
        <dbReference type="EMBL" id="KAA6400593.1"/>
    </source>
</evidence>
<feature type="region of interest" description="Disordered" evidence="1">
    <location>
        <begin position="563"/>
        <end position="590"/>
    </location>
</feature>
<feature type="region of interest" description="Disordered" evidence="1">
    <location>
        <begin position="336"/>
        <end position="360"/>
    </location>
</feature>
<dbReference type="EMBL" id="SNRW01000537">
    <property type="protein sequence ID" value="KAA6400593.1"/>
    <property type="molecule type" value="Genomic_DNA"/>
</dbReference>
<evidence type="ECO:0000313" key="3">
    <source>
        <dbReference type="Proteomes" id="UP000324800"/>
    </source>
</evidence>
<dbReference type="Proteomes" id="UP000324800">
    <property type="component" value="Unassembled WGS sequence"/>
</dbReference>
<evidence type="ECO:0000256" key="1">
    <source>
        <dbReference type="SAM" id="MobiDB-lite"/>
    </source>
</evidence>
<reference evidence="2 3" key="1">
    <citation type="submission" date="2019-03" db="EMBL/GenBank/DDBJ databases">
        <title>Single cell metagenomics reveals metabolic interactions within the superorganism composed of flagellate Streblomastix strix and complex community of Bacteroidetes bacteria on its surface.</title>
        <authorList>
            <person name="Treitli S.C."/>
            <person name="Kolisko M."/>
            <person name="Husnik F."/>
            <person name="Keeling P."/>
            <person name="Hampl V."/>
        </authorList>
    </citation>
    <scope>NUCLEOTIDE SEQUENCE [LARGE SCALE GENOMIC DNA]</scope>
    <source>
        <strain evidence="2">ST1C</strain>
    </source>
</reference>
<proteinExistence type="predicted"/>
<gene>
    <name evidence="2" type="ORF">EZS28_003888</name>
</gene>
<dbReference type="AlphaFoldDB" id="A0A5J4X0L0"/>
<accession>A0A5J4X0L0</accession>
<organism evidence="2 3">
    <name type="scientific">Streblomastix strix</name>
    <dbReference type="NCBI Taxonomy" id="222440"/>
    <lineage>
        <taxon>Eukaryota</taxon>
        <taxon>Metamonada</taxon>
        <taxon>Preaxostyla</taxon>
        <taxon>Oxymonadida</taxon>
        <taxon>Streblomastigidae</taxon>
        <taxon>Streblomastix</taxon>
    </lineage>
</organism>